<comment type="similarity">
    <text evidence="2 8">Belongs to the 4-toluene sulfonate uptake permease (TSUP) (TC 2.A.102) family.</text>
</comment>
<protein>
    <recommendedName>
        <fullName evidence="8">Probable membrane transporter protein</fullName>
    </recommendedName>
</protein>
<evidence type="ECO:0000256" key="5">
    <source>
        <dbReference type="ARBA" id="ARBA00022692"/>
    </source>
</evidence>
<feature type="transmembrane region" description="Helical" evidence="8">
    <location>
        <begin position="231"/>
        <end position="250"/>
    </location>
</feature>
<evidence type="ECO:0000256" key="2">
    <source>
        <dbReference type="ARBA" id="ARBA00009142"/>
    </source>
</evidence>
<keyword evidence="6 8" id="KW-1133">Transmembrane helix</keyword>
<keyword evidence="3" id="KW-0813">Transport</keyword>
<dbReference type="PANTHER" id="PTHR30269:SF0">
    <property type="entry name" value="MEMBRANE TRANSPORTER PROTEIN YFCA-RELATED"/>
    <property type="match status" value="1"/>
</dbReference>
<gene>
    <name evidence="10" type="ORF">IFM12276_24230</name>
</gene>
<sequence length="326" mass="33523">MGVTHADDLEQHENRRQHRIGHDGLSPEPQTETTHGISLGATGTRAGRPGGQISLARTPGVARIRVWLSDVVEIGDWAVLLTAATAAGWVDAVVGGGGLIVLPTLFVVAPGIAPQTALGTNKLAAVAGTSASVLTFARKVPMRWRVLLPAAVIAAAAAAVGAAAVSLIDRELFIPIVMVVLVGVAVFVTLRPSIGVTLATHPPTRRKVVLTVALAAGLIGFYDGLLGPGTGTFLIITFATLLGTEFVRAAAMAKVINCGSNLGALLFFGATGHILWALGAGMAVANVLGAVVGARMALRKGAEFVRIVLLVVVIGMVIRLGWQQFG</sequence>
<evidence type="ECO:0000313" key="10">
    <source>
        <dbReference type="EMBL" id="BDT99394.1"/>
    </source>
</evidence>
<dbReference type="InterPro" id="IPR002781">
    <property type="entry name" value="TM_pro_TauE-like"/>
</dbReference>
<accession>A0ABM8CWM6</accession>
<dbReference type="EMBL" id="AP026978">
    <property type="protein sequence ID" value="BDT99394.1"/>
    <property type="molecule type" value="Genomic_DNA"/>
</dbReference>
<organism evidence="10 11">
    <name type="scientific">Nocardia sputorum</name>
    <dbReference type="NCBI Taxonomy" id="2984338"/>
    <lineage>
        <taxon>Bacteria</taxon>
        <taxon>Bacillati</taxon>
        <taxon>Actinomycetota</taxon>
        <taxon>Actinomycetes</taxon>
        <taxon>Mycobacteriales</taxon>
        <taxon>Nocardiaceae</taxon>
        <taxon>Nocardia</taxon>
    </lineage>
</organism>
<evidence type="ECO:0000256" key="7">
    <source>
        <dbReference type="ARBA" id="ARBA00023136"/>
    </source>
</evidence>
<feature type="transmembrane region" description="Helical" evidence="8">
    <location>
        <begin position="304"/>
        <end position="322"/>
    </location>
</feature>
<feature type="region of interest" description="Disordered" evidence="9">
    <location>
        <begin position="1"/>
        <end position="54"/>
    </location>
</feature>
<evidence type="ECO:0000256" key="3">
    <source>
        <dbReference type="ARBA" id="ARBA00022448"/>
    </source>
</evidence>
<dbReference type="Proteomes" id="UP001317870">
    <property type="component" value="Chromosome"/>
</dbReference>
<keyword evidence="4 8" id="KW-1003">Cell membrane</keyword>
<evidence type="ECO:0000256" key="6">
    <source>
        <dbReference type="ARBA" id="ARBA00022989"/>
    </source>
</evidence>
<name>A0ABM8CWM6_9NOCA</name>
<feature type="transmembrane region" description="Helical" evidence="8">
    <location>
        <begin position="262"/>
        <end position="284"/>
    </location>
</feature>
<keyword evidence="5 8" id="KW-0812">Transmembrane</keyword>
<feature type="transmembrane region" description="Helical" evidence="8">
    <location>
        <begin position="146"/>
        <end position="168"/>
    </location>
</feature>
<evidence type="ECO:0000313" key="11">
    <source>
        <dbReference type="Proteomes" id="UP001317870"/>
    </source>
</evidence>
<feature type="transmembrane region" description="Helical" evidence="8">
    <location>
        <begin position="174"/>
        <end position="196"/>
    </location>
</feature>
<evidence type="ECO:0000256" key="1">
    <source>
        <dbReference type="ARBA" id="ARBA00004651"/>
    </source>
</evidence>
<comment type="subcellular location">
    <subcellularLocation>
        <location evidence="1 8">Cell membrane</location>
        <topology evidence="1 8">Multi-pass membrane protein</topology>
    </subcellularLocation>
</comment>
<dbReference type="Pfam" id="PF01925">
    <property type="entry name" value="TauE"/>
    <property type="match status" value="1"/>
</dbReference>
<reference evidence="10 11" key="1">
    <citation type="submission" date="2022-11" db="EMBL/GenBank/DDBJ databases">
        <title>Genome Sequencing of Nocardia sp. ON39_IFM12276 and assembly.</title>
        <authorList>
            <person name="Shimojima M."/>
            <person name="Toyokawa M."/>
            <person name="Uesaka K."/>
        </authorList>
    </citation>
    <scope>NUCLEOTIDE SEQUENCE [LARGE SCALE GENOMIC DNA]</scope>
    <source>
        <strain evidence="10 11">IFM 12276</strain>
    </source>
</reference>
<feature type="compositionally biased region" description="Basic and acidic residues" evidence="9">
    <location>
        <begin position="1"/>
        <end position="14"/>
    </location>
</feature>
<feature type="transmembrane region" description="Helical" evidence="8">
    <location>
        <begin position="208"/>
        <end position="225"/>
    </location>
</feature>
<dbReference type="PANTHER" id="PTHR30269">
    <property type="entry name" value="TRANSMEMBRANE PROTEIN YFCA"/>
    <property type="match status" value="1"/>
</dbReference>
<evidence type="ECO:0000256" key="4">
    <source>
        <dbReference type="ARBA" id="ARBA00022475"/>
    </source>
</evidence>
<evidence type="ECO:0000256" key="9">
    <source>
        <dbReference type="SAM" id="MobiDB-lite"/>
    </source>
</evidence>
<evidence type="ECO:0000256" key="8">
    <source>
        <dbReference type="RuleBase" id="RU363041"/>
    </source>
</evidence>
<dbReference type="InterPro" id="IPR052017">
    <property type="entry name" value="TSUP"/>
</dbReference>
<proteinExistence type="inferred from homology"/>
<keyword evidence="11" id="KW-1185">Reference proteome</keyword>
<keyword evidence="7 8" id="KW-0472">Membrane</keyword>